<keyword evidence="9" id="KW-0223">Dioxygenase</keyword>
<dbReference type="InterPro" id="IPR045054">
    <property type="entry name" value="P4HA-like"/>
</dbReference>
<evidence type="ECO:0000256" key="12">
    <source>
        <dbReference type="ARBA" id="ARBA00023180"/>
    </source>
</evidence>
<feature type="signal peptide" evidence="13">
    <location>
        <begin position="1"/>
        <end position="23"/>
    </location>
</feature>
<reference evidence="15" key="2">
    <citation type="submission" date="2022-06" db="UniProtKB">
        <authorList>
            <consortium name="EnsemblMetazoa"/>
        </authorList>
    </citation>
    <scope>IDENTIFICATION</scope>
</reference>
<dbReference type="FunFam" id="1.25.40.10:FF:000006">
    <property type="entry name" value="Prolyl 4-hydroxylase subunit alpha 2"/>
    <property type="match status" value="1"/>
</dbReference>
<dbReference type="GO" id="GO:0005506">
    <property type="term" value="F:iron ion binding"/>
    <property type="evidence" value="ECO:0007669"/>
    <property type="project" value="InterPro"/>
</dbReference>
<organism evidence="15 16">
    <name type="scientific">Onchocerca volvulus</name>
    <dbReference type="NCBI Taxonomy" id="6282"/>
    <lineage>
        <taxon>Eukaryota</taxon>
        <taxon>Metazoa</taxon>
        <taxon>Ecdysozoa</taxon>
        <taxon>Nematoda</taxon>
        <taxon>Chromadorea</taxon>
        <taxon>Rhabditida</taxon>
        <taxon>Spirurina</taxon>
        <taxon>Spiruromorpha</taxon>
        <taxon>Filarioidea</taxon>
        <taxon>Onchocercidae</taxon>
        <taxon>Onchocerca</taxon>
    </lineage>
</organism>
<dbReference type="PANTHER" id="PTHR10869:SF215">
    <property type="entry name" value="FE2OG DIOXYGENASE DOMAIN-CONTAINING PROTEIN"/>
    <property type="match status" value="1"/>
</dbReference>
<name>A0A8R1XRT0_ONCVO</name>
<dbReference type="PROSITE" id="PS51471">
    <property type="entry name" value="FE2OG_OXY"/>
    <property type="match status" value="1"/>
</dbReference>
<dbReference type="AlphaFoldDB" id="A0A8R1XRT0"/>
<dbReference type="EMBL" id="CMVM020000542">
    <property type="status" value="NOT_ANNOTATED_CDS"/>
    <property type="molecule type" value="Genomic_DNA"/>
</dbReference>
<evidence type="ECO:0000256" key="9">
    <source>
        <dbReference type="ARBA" id="ARBA00022964"/>
    </source>
</evidence>
<dbReference type="Gene3D" id="1.25.40.10">
    <property type="entry name" value="Tetratricopeptide repeat domain"/>
    <property type="match status" value="1"/>
</dbReference>
<dbReference type="SUPFAM" id="SSF48452">
    <property type="entry name" value="TPR-like"/>
    <property type="match status" value="1"/>
</dbReference>
<keyword evidence="12" id="KW-0325">Glycoprotein</keyword>
<dbReference type="SMART" id="SM00702">
    <property type="entry name" value="P4Hc"/>
    <property type="match status" value="1"/>
</dbReference>
<feature type="domain" description="Fe2OG dioxygenase" evidence="14">
    <location>
        <begin position="414"/>
        <end position="522"/>
    </location>
</feature>
<protein>
    <recommendedName>
        <fullName evidence="5">procollagen-proline 4-dioxygenase</fullName>
        <ecNumber evidence="5">1.14.11.2</ecNumber>
    </recommendedName>
</protein>
<dbReference type="InterPro" id="IPR005123">
    <property type="entry name" value="Oxoglu/Fe-dep_dioxygenase_dom"/>
</dbReference>
<evidence type="ECO:0000256" key="1">
    <source>
        <dbReference type="ARBA" id="ARBA00001961"/>
    </source>
</evidence>
<evidence type="ECO:0000256" key="7">
    <source>
        <dbReference type="ARBA" id="ARBA00022824"/>
    </source>
</evidence>
<evidence type="ECO:0000256" key="6">
    <source>
        <dbReference type="ARBA" id="ARBA00022723"/>
    </source>
</evidence>
<dbReference type="InterPro" id="IPR044862">
    <property type="entry name" value="Pro_4_hyd_alph_FE2OG_OXY"/>
</dbReference>
<keyword evidence="16" id="KW-1185">Reference proteome</keyword>
<dbReference type="Pfam" id="PF13640">
    <property type="entry name" value="2OG-FeII_Oxy_3"/>
    <property type="match status" value="1"/>
</dbReference>
<dbReference type="InterPro" id="IPR011990">
    <property type="entry name" value="TPR-like_helical_dom_sf"/>
</dbReference>
<comment type="function">
    <text evidence="2">Catalyzes the post-translational formation of 4-hydroxyproline in -Xaa-Pro-Gly- sequences in collagens and other proteins.</text>
</comment>
<dbReference type="InterPro" id="IPR013547">
    <property type="entry name" value="P4H_N"/>
</dbReference>
<evidence type="ECO:0000313" key="15">
    <source>
        <dbReference type="EnsemblMetazoa" id="OVOC12598.1"/>
    </source>
</evidence>
<evidence type="ECO:0000313" key="16">
    <source>
        <dbReference type="Proteomes" id="UP000024404"/>
    </source>
</evidence>
<evidence type="ECO:0000256" key="8">
    <source>
        <dbReference type="ARBA" id="ARBA00022896"/>
    </source>
</evidence>
<dbReference type="GO" id="GO:0031418">
    <property type="term" value="F:L-ascorbic acid binding"/>
    <property type="evidence" value="ECO:0007669"/>
    <property type="project" value="UniProtKB-KW"/>
</dbReference>
<keyword evidence="10" id="KW-0560">Oxidoreductase</keyword>
<evidence type="ECO:0000256" key="13">
    <source>
        <dbReference type="SAM" id="SignalP"/>
    </source>
</evidence>
<dbReference type="GO" id="GO:0004656">
    <property type="term" value="F:procollagen-proline 4-dioxygenase activity"/>
    <property type="evidence" value="ECO:0007669"/>
    <property type="project" value="UniProtKB-EC"/>
</dbReference>
<evidence type="ECO:0000256" key="11">
    <source>
        <dbReference type="ARBA" id="ARBA00023004"/>
    </source>
</evidence>
<keyword evidence="6" id="KW-0479">Metal-binding</keyword>
<comment type="subcellular location">
    <subcellularLocation>
        <location evidence="3">Endoplasmic reticulum lumen</location>
    </subcellularLocation>
</comment>
<keyword evidence="7" id="KW-0256">Endoplasmic reticulum</keyword>
<accession>A0A8R1XRT0</accession>
<evidence type="ECO:0000256" key="5">
    <source>
        <dbReference type="ARBA" id="ARBA00012269"/>
    </source>
</evidence>
<dbReference type="Proteomes" id="UP000024404">
    <property type="component" value="Unassembled WGS sequence"/>
</dbReference>
<dbReference type="EnsemblMetazoa" id="OVOC12598.1">
    <property type="protein sequence ID" value="OVOC12598.1"/>
    <property type="gene ID" value="WBGene00249407"/>
</dbReference>
<dbReference type="Gene3D" id="2.60.120.620">
    <property type="entry name" value="q2cbj1_9rhob like domain"/>
    <property type="match status" value="1"/>
</dbReference>
<keyword evidence="8" id="KW-0847">Vitamin C</keyword>
<comment type="cofactor">
    <cofactor evidence="1">
        <name>L-ascorbate</name>
        <dbReference type="ChEBI" id="CHEBI:38290"/>
    </cofactor>
</comment>
<evidence type="ECO:0000256" key="10">
    <source>
        <dbReference type="ARBA" id="ARBA00023002"/>
    </source>
</evidence>
<dbReference type="GO" id="GO:0005788">
    <property type="term" value="C:endoplasmic reticulum lumen"/>
    <property type="evidence" value="ECO:0007669"/>
    <property type="project" value="UniProtKB-SubCell"/>
</dbReference>
<reference evidence="16" key="1">
    <citation type="submission" date="2013-10" db="EMBL/GenBank/DDBJ databases">
        <title>Genome sequencing of Onchocerca volvulus.</title>
        <authorList>
            <person name="Cotton J."/>
            <person name="Tsai J."/>
            <person name="Stanley E."/>
            <person name="Tracey A."/>
            <person name="Holroyd N."/>
            <person name="Lustigman S."/>
            <person name="Berriman M."/>
        </authorList>
    </citation>
    <scope>NUCLEOTIDE SEQUENCE</scope>
</reference>
<evidence type="ECO:0000256" key="3">
    <source>
        <dbReference type="ARBA" id="ARBA00004319"/>
    </source>
</evidence>
<comment type="similarity">
    <text evidence="4">Belongs to the P4HA family.</text>
</comment>
<proteinExistence type="inferred from homology"/>
<dbReference type="InterPro" id="IPR059068">
    <property type="entry name" value="TPR_P4H"/>
</dbReference>
<dbReference type="PANTHER" id="PTHR10869">
    <property type="entry name" value="PROLYL 4-HYDROXYLASE ALPHA SUBUNIT"/>
    <property type="match status" value="1"/>
</dbReference>
<feature type="chain" id="PRO_5035810229" description="procollagen-proline 4-dioxygenase" evidence="13">
    <location>
        <begin position="24"/>
        <end position="571"/>
    </location>
</feature>
<sequence length="571" mass="66315">MHYKKMISCTIFNMFLLTATISAEFYSSLASLKAIFEAERNISVIINGYVEKELERLDYLKKFAQEVQEHNDKAIRDGEEAIRHPINAFLLIKGMITDWNKIVKIMRSNSADDVIRNVTRHQDIKCINYPTEEDLLGAATGLLRLQDTYQMDTKDIADGKISNSQMRTVALTAEDCLEIGRAAYNAYDYYHTILWMREALERLEKEAVPTANLEDILEYLAFSLYKQGNLKRALLLTDELYRINPDHPRAKDNVKEYEYLLKNNEVQRIDLWRKTFPINNMRNDNEFDEGIKLIYEALCRREVPVNTKVQSQLYCYYKTDRPYLRLAPFKVEIVRQNPLNVLFYGIISDEQARIIEMLAVPKLNGSRIYNDLTGSFELPSFRILKSARLRSTEYETVKRIDKRLELATNLEIETAEDLAVLNYGIGGQFEPHFDCALKGDQCFEKLGTGNRIATFLIYLTEPEIGGRTVFTSNLKISVPCVKNAALFWYNLMRNGEVDTRSLHAACPVATGIKWTANKWFHERGQEWRRPCGLNQFDQERYVGDLGTPEPKHLINIRSETKKFKKMKKKNY</sequence>
<evidence type="ECO:0000256" key="4">
    <source>
        <dbReference type="ARBA" id="ARBA00006511"/>
    </source>
</evidence>
<dbReference type="Gene3D" id="6.10.140.1460">
    <property type="match status" value="1"/>
</dbReference>
<keyword evidence="11" id="KW-0408">Iron</keyword>
<dbReference type="EC" id="1.14.11.2" evidence="5"/>
<evidence type="ECO:0000259" key="14">
    <source>
        <dbReference type="PROSITE" id="PS51471"/>
    </source>
</evidence>
<dbReference type="InterPro" id="IPR006620">
    <property type="entry name" value="Pro_4_hyd_alph"/>
</dbReference>
<dbReference type="Pfam" id="PF23558">
    <property type="entry name" value="TPR_P4H"/>
    <property type="match status" value="1"/>
</dbReference>
<keyword evidence="13" id="KW-0732">Signal</keyword>
<evidence type="ECO:0000256" key="2">
    <source>
        <dbReference type="ARBA" id="ARBA00002035"/>
    </source>
</evidence>
<dbReference type="Pfam" id="PF08336">
    <property type="entry name" value="P4Ha_N"/>
    <property type="match status" value="1"/>
</dbReference>